<proteinExistence type="predicted"/>
<dbReference type="EMBL" id="JACIFZ010000014">
    <property type="protein sequence ID" value="MBB4225694.1"/>
    <property type="molecule type" value="Genomic_DNA"/>
</dbReference>
<evidence type="ECO:0000256" key="1">
    <source>
        <dbReference type="ARBA" id="ARBA00004651"/>
    </source>
</evidence>
<evidence type="ECO:0000256" key="3">
    <source>
        <dbReference type="ARBA" id="ARBA00022475"/>
    </source>
</evidence>
<dbReference type="PANTHER" id="PTHR30509">
    <property type="entry name" value="P-HYDROXYBENZOIC ACID EFFLUX PUMP SUBUNIT-RELATED"/>
    <property type="match status" value="1"/>
</dbReference>
<evidence type="ECO:0000256" key="7">
    <source>
        <dbReference type="SAM" id="Phobius"/>
    </source>
</evidence>
<name>A0A840FZL3_9BURK</name>
<dbReference type="InterPro" id="IPR006726">
    <property type="entry name" value="PHBA_efflux_AaeB/fusaric-R"/>
</dbReference>
<keyword evidence="2" id="KW-0813">Transport</keyword>
<feature type="transmembrane region" description="Helical" evidence="7">
    <location>
        <begin position="36"/>
        <end position="53"/>
    </location>
</feature>
<comment type="caution">
    <text evidence="8">The sequence shown here is derived from an EMBL/GenBank/DDBJ whole genome shotgun (WGS) entry which is preliminary data.</text>
</comment>
<organism evidence="8 9">
    <name type="scientific">Variovorax guangxiensis</name>
    <dbReference type="NCBI Taxonomy" id="1775474"/>
    <lineage>
        <taxon>Bacteria</taxon>
        <taxon>Pseudomonadati</taxon>
        <taxon>Pseudomonadota</taxon>
        <taxon>Betaproteobacteria</taxon>
        <taxon>Burkholderiales</taxon>
        <taxon>Comamonadaceae</taxon>
        <taxon>Variovorax</taxon>
    </lineage>
</organism>
<keyword evidence="4 7" id="KW-0812">Transmembrane</keyword>
<dbReference type="AlphaFoldDB" id="A0A840FZL3"/>
<evidence type="ECO:0000313" key="8">
    <source>
        <dbReference type="EMBL" id="MBB4225694.1"/>
    </source>
</evidence>
<keyword evidence="5 7" id="KW-1133">Transmembrane helix</keyword>
<dbReference type="PANTHER" id="PTHR30509:SF9">
    <property type="entry name" value="MULTIDRUG RESISTANCE PROTEIN MDTO"/>
    <property type="match status" value="1"/>
</dbReference>
<feature type="transmembrane region" description="Helical" evidence="7">
    <location>
        <begin position="60"/>
        <end position="80"/>
    </location>
</feature>
<keyword evidence="6 7" id="KW-0472">Membrane</keyword>
<sequence>MIAPPRFSRQEWLFSLKSFAASMLALYLSSRFGLPRPFWAMMTAYIVAHPLAGHVRSKSLYRLAGTLLGCTASVVLVPSLSASPELLSLALALWVGACLYLSLLDRSARSYAFMLGGYSAALIGFPLVETPAGMFDTAIARAEEIALGILCASLVHSLVLPTGLGPSLLGLVDRTLGHVRRWLDNLVGTSADEDTSERLSQDRRQLAVDISQLRLAATYVPFDTSSLRWAHGAVRSLPDCLAVLTPSLSALEDRFDALREATGEVPAEVTKALERDAAWLDAAAPSGTESEVHADFHARATDPSDSPWVRALKIDVAAHLDELIAGWRRCRTLRDDIAAGLDGRASPRRQRRLAARSPILHVDKGLALRSAFTVALSTCAACAVWIISGWRSGSSMAMGAAVFCSFFATMDDPVPGMHKFLVALLWSMPVSAFYVLGVMPLAQNFGMLMLCTAPLLLLVGGYLARPASSLAALGMFFGVAGTLALQDIASADWTSFLEGNLALFAGGVIAARTTAVVRSVSSEWSAQRIRHSGWRDLADMASHPQRASERDAFSGRILDRMALLVPRTAGDPGPQEGTAARLALRELRIGANICVLQQQRHRLPEAPSARLMAELARAFRAQAAGAPAQVGGLLPQIDRLLLHSLANANCAPAVSALVGLRRDLFPSASTDLQP</sequence>
<evidence type="ECO:0000313" key="9">
    <source>
        <dbReference type="Proteomes" id="UP000524450"/>
    </source>
</evidence>
<evidence type="ECO:0000256" key="2">
    <source>
        <dbReference type="ARBA" id="ARBA00022448"/>
    </source>
</evidence>
<feature type="transmembrane region" description="Helical" evidence="7">
    <location>
        <begin position="111"/>
        <end position="127"/>
    </location>
</feature>
<accession>A0A840FZL3</accession>
<keyword evidence="3" id="KW-1003">Cell membrane</keyword>
<dbReference type="RefSeq" id="WP_184642436.1">
    <property type="nucleotide sequence ID" value="NZ_JACIFZ010000014.1"/>
</dbReference>
<feature type="transmembrane region" description="Helical" evidence="7">
    <location>
        <begin position="147"/>
        <end position="172"/>
    </location>
</feature>
<dbReference type="Proteomes" id="UP000524450">
    <property type="component" value="Unassembled WGS sequence"/>
</dbReference>
<protein>
    <submittedName>
        <fullName evidence="8">Putative membrane protein YccC</fullName>
    </submittedName>
</protein>
<evidence type="ECO:0000256" key="6">
    <source>
        <dbReference type="ARBA" id="ARBA00023136"/>
    </source>
</evidence>
<dbReference type="Pfam" id="PF04632">
    <property type="entry name" value="FUSC"/>
    <property type="match status" value="1"/>
</dbReference>
<gene>
    <name evidence="8" type="ORF">GGD71_006507</name>
</gene>
<feature type="transmembrane region" description="Helical" evidence="7">
    <location>
        <begin position="366"/>
        <end position="387"/>
    </location>
</feature>
<dbReference type="GO" id="GO:0005886">
    <property type="term" value="C:plasma membrane"/>
    <property type="evidence" value="ECO:0007669"/>
    <property type="project" value="UniProtKB-SubCell"/>
</dbReference>
<dbReference type="GO" id="GO:0022857">
    <property type="term" value="F:transmembrane transporter activity"/>
    <property type="evidence" value="ECO:0007669"/>
    <property type="project" value="InterPro"/>
</dbReference>
<feature type="transmembrane region" description="Helical" evidence="7">
    <location>
        <begin position="12"/>
        <end position="30"/>
    </location>
</feature>
<feature type="transmembrane region" description="Helical" evidence="7">
    <location>
        <begin position="86"/>
        <end position="104"/>
    </location>
</feature>
<feature type="transmembrane region" description="Helical" evidence="7">
    <location>
        <begin position="445"/>
        <end position="463"/>
    </location>
</feature>
<evidence type="ECO:0000256" key="5">
    <source>
        <dbReference type="ARBA" id="ARBA00022989"/>
    </source>
</evidence>
<reference evidence="8 9" key="1">
    <citation type="submission" date="2020-08" db="EMBL/GenBank/DDBJ databases">
        <title>Genomic Encyclopedia of Type Strains, Phase IV (KMG-V): Genome sequencing to study the core and pangenomes of soil and plant-associated prokaryotes.</title>
        <authorList>
            <person name="Whitman W."/>
        </authorList>
    </citation>
    <scope>NUCLEOTIDE SEQUENCE [LARGE SCALE GENOMIC DNA]</scope>
    <source>
        <strain evidence="8 9">34/80</strain>
    </source>
</reference>
<feature type="transmembrane region" description="Helical" evidence="7">
    <location>
        <begin position="421"/>
        <end position="439"/>
    </location>
</feature>
<comment type="subcellular location">
    <subcellularLocation>
        <location evidence="1">Cell membrane</location>
        <topology evidence="1">Multi-pass membrane protein</topology>
    </subcellularLocation>
</comment>
<evidence type="ECO:0000256" key="4">
    <source>
        <dbReference type="ARBA" id="ARBA00022692"/>
    </source>
</evidence>